<organism evidence="2 3">
    <name type="scientific">Bionectria ochroleuca</name>
    <name type="common">Gliocladium roseum</name>
    <dbReference type="NCBI Taxonomy" id="29856"/>
    <lineage>
        <taxon>Eukaryota</taxon>
        <taxon>Fungi</taxon>
        <taxon>Dikarya</taxon>
        <taxon>Ascomycota</taxon>
        <taxon>Pezizomycotina</taxon>
        <taxon>Sordariomycetes</taxon>
        <taxon>Hypocreomycetidae</taxon>
        <taxon>Hypocreales</taxon>
        <taxon>Bionectriaceae</taxon>
        <taxon>Clonostachys</taxon>
    </lineage>
</organism>
<feature type="region of interest" description="Disordered" evidence="1">
    <location>
        <begin position="195"/>
        <end position="220"/>
    </location>
</feature>
<dbReference type="EMBL" id="JADCTT010000009">
    <property type="protein sequence ID" value="KAF9748237.1"/>
    <property type="molecule type" value="Genomic_DNA"/>
</dbReference>
<dbReference type="AlphaFoldDB" id="A0A8H7KCP4"/>
<protein>
    <submittedName>
        <fullName evidence="2">Uncharacterized protein</fullName>
    </submittedName>
</protein>
<comment type="caution">
    <text evidence="2">The sequence shown here is derived from an EMBL/GenBank/DDBJ whole genome shotgun (WGS) entry which is preliminary data.</text>
</comment>
<dbReference type="Proteomes" id="UP000616885">
    <property type="component" value="Unassembled WGS sequence"/>
</dbReference>
<gene>
    <name evidence="2" type="ORF">IM811_017742</name>
</gene>
<sequence length="249" mass="28022">MMVRPVEWILWSSTSETALIVIPEEAELLIETLRTIDEPRVWLLSYAATVTKSMKPFNTLNFFTVPSLKERPVFPVWLSVEVGVVAGRLYFDYPEYKPLLAWLGVCERSEVVSTDAAGQLQSPKVSHPEHRGLSIEMPLKFLFEWSTYRRETLEIKHTPVGFVCESRVLKSDHSFFKATMGASEAIDQKPVTLLVNGNQGDKDGDQESDDDVEWDHLDDGMGMDGAADDEFIYAEELSKGEADEGNLGD</sequence>
<evidence type="ECO:0000313" key="2">
    <source>
        <dbReference type="EMBL" id="KAF9748237.1"/>
    </source>
</evidence>
<name>A0A8H7KCP4_BIOOC</name>
<proteinExistence type="predicted"/>
<reference evidence="2" key="1">
    <citation type="submission" date="2020-10" db="EMBL/GenBank/DDBJ databases">
        <title>High-Quality Genome Resource of Clonostachys rosea strain S41 by Oxford Nanopore Long-Read Sequencing.</title>
        <authorList>
            <person name="Wang H."/>
        </authorList>
    </citation>
    <scope>NUCLEOTIDE SEQUENCE</scope>
    <source>
        <strain evidence="2">S41</strain>
    </source>
</reference>
<evidence type="ECO:0000313" key="3">
    <source>
        <dbReference type="Proteomes" id="UP000616885"/>
    </source>
</evidence>
<evidence type="ECO:0000256" key="1">
    <source>
        <dbReference type="SAM" id="MobiDB-lite"/>
    </source>
</evidence>
<accession>A0A8H7KCP4</accession>